<dbReference type="Proteomes" id="UP000199310">
    <property type="component" value="Unassembled WGS sequence"/>
</dbReference>
<protein>
    <recommendedName>
        <fullName evidence="3">DinB superfamily protein</fullName>
    </recommendedName>
</protein>
<keyword evidence="2" id="KW-1185">Reference proteome</keyword>
<sequence length="160" mass="18104">MNSTKQISKHFRDVHFGGNWTSVNLKDTLADIDWQQATTKVYDLNTIAVLVFHINYYVSVISKVLQGEPLNASDKFSFDLSPITSEEEWQALVAKALSEAEQLAIQIEQLEEVQLDQDFTDPKYGSYARNLLGVTEHTHYHLGQISLIKKILLHRSGGEA</sequence>
<dbReference type="EMBL" id="FOJG01000002">
    <property type="protein sequence ID" value="SEW52190.1"/>
    <property type="molecule type" value="Genomic_DNA"/>
</dbReference>
<name>A0A1I0S862_9BACT</name>
<dbReference type="STRING" id="29529.SAMN04488122_4716"/>
<gene>
    <name evidence="1" type="ORF">SAMN04488122_4716</name>
</gene>
<organism evidence="1 2">
    <name type="scientific">Chitinophaga arvensicola</name>
    <dbReference type="NCBI Taxonomy" id="29529"/>
    <lineage>
        <taxon>Bacteria</taxon>
        <taxon>Pseudomonadati</taxon>
        <taxon>Bacteroidota</taxon>
        <taxon>Chitinophagia</taxon>
        <taxon>Chitinophagales</taxon>
        <taxon>Chitinophagaceae</taxon>
        <taxon>Chitinophaga</taxon>
    </lineage>
</organism>
<proteinExistence type="predicted"/>
<accession>A0A1I0S862</accession>
<dbReference type="RefSeq" id="WP_089898601.1">
    <property type="nucleotide sequence ID" value="NZ_FOJG01000002.1"/>
</dbReference>
<dbReference type="InterPro" id="IPR034660">
    <property type="entry name" value="DinB/YfiT-like"/>
</dbReference>
<evidence type="ECO:0008006" key="3">
    <source>
        <dbReference type="Google" id="ProtNLM"/>
    </source>
</evidence>
<reference evidence="2" key="1">
    <citation type="submission" date="2016-10" db="EMBL/GenBank/DDBJ databases">
        <authorList>
            <person name="Varghese N."/>
            <person name="Submissions S."/>
        </authorList>
    </citation>
    <scope>NUCLEOTIDE SEQUENCE [LARGE SCALE GENOMIC DNA]</scope>
    <source>
        <strain evidence="2">DSM 3695</strain>
    </source>
</reference>
<dbReference type="AlphaFoldDB" id="A0A1I0S862"/>
<dbReference type="SUPFAM" id="SSF109854">
    <property type="entry name" value="DinB/YfiT-like putative metalloenzymes"/>
    <property type="match status" value="1"/>
</dbReference>
<evidence type="ECO:0000313" key="2">
    <source>
        <dbReference type="Proteomes" id="UP000199310"/>
    </source>
</evidence>
<dbReference type="OrthoDB" id="9814103at2"/>
<evidence type="ECO:0000313" key="1">
    <source>
        <dbReference type="EMBL" id="SEW52190.1"/>
    </source>
</evidence>
<dbReference type="Gene3D" id="1.20.120.450">
    <property type="entry name" value="dinb family like domain"/>
    <property type="match status" value="1"/>
</dbReference>